<evidence type="ECO:0000313" key="2">
    <source>
        <dbReference type="EMBL" id="RXH38633.1"/>
    </source>
</evidence>
<protein>
    <submittedName>
        <fullName evidence="2">Uncharacterized protein</fullName>
    </submittedName>
</protein>
<reference evidence="2 3" key="1">
    <citation type="submission" date="2015-04" db="EMBL/GenBank/DDBJ databases">
        <title>Comparative genomics of rhizobia nodulating Arachis hypogaea in China.</title>
        <authorList>
            <person name="Li Y."/>
        </authorList>
    </citation>
    <scope>NUCLEOTIDE SEQUENCE [LARGE SCALE GENOMIC DNA]</scope>
    <source>
        <strain evidence="2 3">CCBAU 51757</strain>
    </source>
</reference>
<dbReference type="AlphaFoldDB" id="A0A4Q0SGG3"/>
<comment type="caution">
    <text evidence="2">The sequence shown here is derived from an EMBL/GenBank/DDBJ whole genome shotgun (WGS) entry which is preliminary data.</text>
</comment>
<proteinExistence type="predicted"/>
<accession>A0A4Q0SGG3</accession>
<organism evidence="2 3">
    <name type="scientific">Bradyrhizobium nanningense</name>
    <dbReference type="NCBI Taxonomy" id="1325118"/>
    <lineage>
        <taxon>Bacteria</taxon>
        <taxon>Pseudomonadati</taxon>
        <taxon>Pseudomonadota</taxon>
        <taxon>Alphaproteobacteria</taxon>
        <taxon>Hyphomicrobiales</taxon>
        <taxon>Nitrobacteraceae</taxon>
        <taxon>Bradyrhizobium</taxon>
    </lineage>
</organism>
<dbReference type="Proteomes" id="UP000289546">
    <property type="component" value="Unassembled WGS sequence"/>
</dbReference>
<gene>
    <name evidence="2" type="ORF">XH99_00700</name>
</gene>
<name>A0A4Q0SGG3_9BRAD</name>
<feature type="region of interest" description="Disordered" evidence="1">
    <location>
        <begin position="1"/>
        <end position="26"/>
    </location>
</feature>
<evidence type="ECO:0000256" key="1">
    <source>
        <dbReference type="SAM" id="MobiDB-lite"/>
    </source>
</evidence>
<evidence type="ECO:0000313" key="3">
    <source>
        <dbReference type="Proteomes" id="UP000289546"/>
    </source>
</evidence>
<dbReference type="EMBL" id="LBJQ01000003">
    <property type="protein sequence ID" value="RXH38633.1"/>
    <property type="molecule type" value="Genomic_DNA"/>
</dbReference>
<sequence>MSQVEMTIAWRRRGPRPMHPARLGTETSARQRHAIWSAPVLFAPIGAGELCSLRGIHHVGLDRVALKLGFHALDALPPIG</sequence>
<keyword evidence="3" id="KW-1185">Reference proteome</keyword>